<feature type="region of interest" description="Disordered" evidence="1">
    <location>
        <begin position="1"/>
        <end position="47"/>
    </location>
</feature>
<dbReference type="PANTHER" id="PTHR46871">
    <property type="entry name" value="BROMO-ADJACENT HOMOLOGY (BAH) DOMAIN-CONTAINING PROTEIN"/>
    <property type="match status" value="1"/>
</dbReference>
<feature type="compositionally biased region" description="Low complexity" evidence="1">
    <location>
        <begin position="522"/>
        <end position="532"/>
    </location>
</feature>
<dbReference type="PROSITE" id="PS51321">
    <property type="entry name" value="TFIIS_CENTRAL"/>
    <property type="match status" value="1"/>
</dbReference>
<dbReference type="InterPro" id="IPR003618">
    <property type="entry name" value="TFIIS_cen_dom"/>
</dbReference>
<dbReference type="PANTHER" id="PTHR46871:SF1">
    <property type="entry name" value="BROMO-ADJACENT HOMOLOGY (BAH) DOMAIN-CONTAINING PROTEIN"/>
    <property type="match status" value="1"/>
</dbReference>
<evidence type="ECO:0000313" key="4">
    <source>
        <dbReference type="EMBL" id="KAI5065130.1"/>
    </source>
</evidence>
<name>A0A9D4UC90_ADICA</name>
<feature type="region of interest" description="Disordered" evidence="1">
    <location>
        <begin position="245"/>
        <end position="274"/>
    </location>
</feature>
<dbReference type="Gene3D" id="1.10.472.30">
    <property type="entry name" value="Transcription elongation factor S-II, central domain"/>
    <property type="match status" value="1"/>
</dbReference>
<evidence type="ECO:0000313" key="5">
    <source>
        <dbReference type="Proteomes" id="UP000886520"/>
    </source>
</evidence>
<dbReference type="SUPFAM" id="SSF46942">
    <property type="entry name" value="Elongation factor TFIIS domain 2"/>
    <property type="match status" value="1"/>
</dbReference>
<dbReference type="InterPro" id="IPR043151">
    <property type="entry name" value="BAH_sf"/>
</dbReference>
<feature type="compositionally biased region" description="Basic and acidic residues" evidence="1">
    <location>
        <begin position="246"/>
        <end position="262"/>
    </location>
</feature>
<dbReference type="Pfam" id="PF01426">
    <property type="entry name" value="BAH"/>
    <property type="match status" value="1"/>
</dbReference>
<comment type="caution">
    <text evidence="4">The sequence shown here is derived from an EMBL/GenBank/DDBJ whole genome shotgun (WGS) entry which is preliminary data.</text>
</comment>
<dbReference type="SMART" id="SM00439">
    <property type="entry name" value="BAH"/>
    <property type="match status" value="1"/>
</dbReference>
<feature type="region of interest" description="Disordered" evidence="1">
    <location>
        <begin position="516"/>
        <end position="558"/>
    </location>
</feature>
<reference evidence="4" key="1">
    <citation type="submission" date="2021-01" db="EMBL/GenBank/DDBJ databases">
        <title>Adiantum capillus-veneris genome.</title>
        <authorList>
            <person name="Fang Y."/>
            <person name="Liao Q."/>
        </authorList>
    </citation>
    <scope>NUCLEOTIDE SEQUENCE</scope>
    <source>
        <strain evidence="4">H3</strain>
        <tissue evidence="4">Leaf</tissue>
    </source>
</reference>
<dbReference type="Proteomes" id="UP000886520">
    <property type="component" value="Chromosome 19"/>
</dbReference>
<organism evidence="4 5">
    <name type="scientific">Adiantum capillus-veneris</name>
    <name type="common">Maidenhair fern</name>
    <dbReference type="NCBI Taxonomy" id="13818"/>
    <lineage>
        <taxon>Eukaryota</taxon>
        <taxon>Viridiplantae</taxon>
        <taxon>Streptophyta</taxon>
        <taxon>Embryophyta</taxon>
        <taxon>Tracheophyta</taxon>
        <taxon>Polypodiopsida</taxon>
        <taxon>Polypodiidae</taxon>
        <taxon>Polypodiales</taxon>
        <taxon>Pteridineae</taxon>
        <taxon>Pteridaceae</taxon>
        <taxon>Vittarioideae</taxon>
        <taxon>Adiantum</taxon>
    </lineage>
</organism>
<evidence type="ECO:0000256" key="1">
    <source>
        <dbReference type="SAM" id="MobiDB-lite"/>
    </source>
</evidence>
<evidence type="ECO:0000259" key="2">
    <source>
        <dbReference type="PROSITE" id="PS51038"/>
    </source>
</evidence>
<feature type="domain" description="TFIIS central" evidence="3">
    <location>
        <begin position="294"/>
        <end position="444"/>
    </location>
</feature>
<gene>
    <name evidence="4" type="ORF">GOP47_0019825</name>
</gene>
<feature type="domain" description="BAH" evidence="2">
    <location>
        <begin position="68"/>
        <end position="187"/>
    </location>
</feature>
<dbReference type="PROSITE" id="PS51038">
    <property type="entry name" value="BAH"/>
    <property type="match status" value="1"/>
</dbReference>
<accession>A0A9D4UC90</accession>
<dbReference type="InterPro" id="IPR001025">
    <property type="entry name" value="BAH_dom"/>
</dbReference>
<sequence>MGKRKLAQLSDSDEEEDEKASVPPKDSGEGGSDEENSADPKPLGEVIKRVGRGKLEKRYYQAFELDGNRYEIEDPVLVTPEERNQKPYVAIIKEIKQSKDGGIAVTGQWFYRPEEADKKSGGSWVSSDSRDLFYSFHRDEVAAESVMHKCVVHFIPAHKQAPLRSKHPGFIVRKVYDPTEKKLWNLTDKDYEDSKQAEINLLVQKTRDALGELLDIEHEDGVGDQEITDKGRRQARRRTILPLNINKEDHLPGDLSSREGFGRPDTPGSALPGDPLSEAYSVLLENRALTRNKARDRWLEKLVQGVKYVFKLEKQTGSTENVSKDKTTGDKGSPVSGSKAQEIAEAEDLTWPAAAVAAVTCLERTAFESLSSDMHKYNLKMRQLEFNLKNSSKLAQRLLKQELDASKVLNMSPAELKDGLTAEEKSAQEPEELETMQMADVRCTICSEKKVGVKDIIHVGYGDRYQLECLKCGHTWYSSRDSIAALSIQTVSPKLTVGAAPWATSKFDEVEKDLMSPREGGQATQEIQTAAEQTDEIPRVPTENVHSTPVPTEVQAPEQENVTLQHWGGSRVLVKSNTVEDQIWRTKGKSLS</sequence>
<dbReference type="Pfam" id="PF07500">
    <property type="entry name" value="TFIIS_M"/>
    <property type="match status" value="1"/>
</dbReference>
<dbReference type="InterPro" id="IPR036575">
    <property type="entry name" value="TFIIS_cen_dom_sf"/>
</dbReference>
<dbReference type="SMART" id="SM00510">
    <property type="entry name" value="TFS2M"/>
    <property type="match status" value="1"/>
</dbReference>
<protein>
    <submittedName>
        <fullName evidence="4">Uncharacterized protein</fullName>
    </submittedName>
</protein>
<feature type="region of interest" description="Disordered" evidence="1">
    <location>
        <begin position="317"/>
        <end position="337"/>
    </location>
</feature>
<dbReference type="OrthoDB" id="1922186at2759"/>
<keyword evidence="5" id="KW-1185">Reference proteome</keyword>
<proteinExistence type="predicted"/>
<dbReference type="GO" id="GO:0003682">
    <property type="term" value="F:chromatin binding"/>
    <property type="evidence" value="ECO:0007669"/>
    <property type="project" value="InterPro"/>
</dbReference>
<evidence type="ECO:0000259" key="3">
    <source>
        <dbReference type="PROSITE" id="PS51321"/>
    </source>
</evidence>
<dbReference type="Gene3D" id="2.30.30.490">
    <property type="match status" value="1"/>
</dbReference>
<dbReference type="GO" id="GO:0006351">
    <property type="term" value="P:DNA-templated transcription"/>
    <property type="evidence" value="ECO:0007669"/>
    <property type="project" value="InterPro"/>
</dbReference>
<dbReference type="AlphaFoldDB" id="A0A9D4UC90"/>
<dbReference type="EMBL" id="JABFUD020000019">
    <property type="protein sequence ID" value="KAI5065130.1"/>
    <property type="molecule type" value="Genomic_DNA"/>
</dbReference>